<keyword evidence="2" id="KW-1185">Reference proteome</keyword>
<dbReference type="EMBL" id="JAPHNI010000154">
    <property type="protein sequence ID" value="KAJ8115168.1"/>
    <property type="molecule type" value="Genomic_DNA"/>
</dbReference>
<protein>
    <submittedName>
        <fullName evidence="1">Uncharacterized protein</fullName>
    </submittedName>
</protein>
<organism evidence="1 2">
    <name type="scientific">Boeremia exigua</name>
    <dbReference type="NCBI Taxonomy" id="749465"/>
    <lineage>
        <taxon>Eukaryota</taxon>
        <taxon>Fungi</taxon>
        <taxon>Dikarya</taxon>
        <taxon>Ascomycota</taxon>
        <taxon>Pezizomycotina</taxon>
        <taxon>Dothideomycetes</taxon>
        <taxon>Pleosporomycetidae</taxon>
        <taxon>Pleosporales</taxon>
        <taxon>Pleosporineae</taxon>
        <taxon>Didymellaceae</taxon>
        <taxon>Boeremia</taxon>
    </lineage>
</organism>
<name>A0ACC2IJ62_9PLEO</name>
<comment type="caution">
    <text evidence="1">The sequence shown here is derived from an EMBL/GenBank/DDBJ whole genome shotgun (WGS) entry which is preliminary data.</text>
</comment>
<sequence length="132" mass="14871">MRGSYGSSSRACQLQNGALIHDDRGQSDANTLSNIVEDVLHQLNFFEDLFRYKRYAEVTEEYREEIVGLRPVFTSVQTSESSHRVAQDSGTQRESQKAEALTATETQRVEDLMNPILGKKSSEDTQPSPEET</sequence>
<evidence type="ECO:0000313" key="1">
    <source>
        <dbReference type="EMBL" id="KAJ8115168.1"/>
    </source>
</evidence>
<accession>A0ACC2IJ62</accession>
<gene>
    <name evidence="1" type="ORF">OPT61_g3122</name>
</gene>
<evidence type="ECO:0000313" key="2">
    <source>
        <dbReference type="Proteomes" id="UP001153331"/>
    </source>
</evidence>
<proteinExistence type="predicted"/>
<dbReference type="Proteomes" id="UP001153331">
    <property type="component" value="Unassembled WGS sequence"/>
</dbReference>
<reference evidence="1" key="1">
    <citation type="submission" date="2022-11" db="EMBL/GenBank/DDBJ databases">
        <title>Genome Sequence of Boeremia exigua.</title>
        <authorList>
            <person name="Buettner E."/>
        </authorList>
    </citation>
    <scope>NUCLEOTIDE SEQUENCE</scope>
    <source>
        <strain evidence="1">CU02</strain>
    </source>
</reference>